<dbReference type="OMA" id="MFMAYPS"/>
<dbReference type="SUPFAM" id="SSF52047">
    <property type="entry name" value="RNI-like"/>
    <property type="match status" value="1"/>
</dbReference>
<dbReference type="Gramene" id="TraesCS2A03G1095400.1">
    <property type="protein sequence ID" value="TraesCS2A03G1095400.1.CDS"/>
    <property type="gene ID" value="TraesCS2A03G1095400"/>
</dbReference>
<dbReference type="PANTHER" id="PTHR34709">
    <property type="entry name" value="OS10G0396666 PROTEIN"/>
    <property type="match status" value="1"/>
</dbReference>
<dbReference type="InterPro" id="IPR032675">
    <property type="entry name" value="LRR_dom_sf"/>
</dbReference>
<evidence type="ECO:0000313" key="3">
    <source>
        <dbReference type="Proteomes" id="UP000019116"/>
    </source>
</evidence>
<dbReference type="GO" id="GO:0007165">
    <property type="term" value="P:signal transduction"/>
    <property type="evidence" value="ECO:0000318"/>
    <property type="project" value="GO_Central"/>
</dbReference>
<dbReference type="Gene3D" id="3.80.10.10">
    <property type="entry name" value="Ribonuclease Inhibitor"/>
    <property type="match status" value="1"/>
</dbReference>
<dbReference type="EnsemblPlants" id="TraesCS2A02G465500.1">
    <property type="protein sequence ID" value="TraesCS2A02G465500.1"/>
    <property type="gene ID" value="TraesCS2A02G465500"/>
</dbReference>
<reference evidence="2" key="1">
    <citation type="submission" date="2018-08" db="EMBL/GenBank/DDBJ databases">
        <authorList>
            <person name="Rossello M."/>
        </authorList>
    </citation>
    <scope>NUCLEOTIDE SEQUENCE [LARGE SCALE GENOMIC DNA]</scope>
    <source>
        <strain evidence="2">cv. Chinese Spring</strain>
    </source>
</reference>
<dbReference type="GO" id="GO:0004722">
    <property type="term" value="F:protein serine/threonine phosphatase activity"/>
    <property type="evidence" value="ECO:0000318"/>
    <property type="project" value="GO_Central"/>
</dbReference>
<protein>
    <recommendedName>
        <fullName evidence="1">F-box domain-containing protein</fullName>
    </recommendedName>
</protein>
<dbReference type="Gramene" id="TraesPARA_EIv1.0_0356650.1">
    <property type="protein sequence ID" value="TraesPARA_EIv1.0_0356650.1.CDS"/>
    <property type="gene ID" value="TraesPARA_EIv1.0_0356650"/>
</dbReference>
<sequence>MGRSSKRSQRPADLISVLPEDLLLEILERLGSARAAAGTSLLSRRWRGLWTRLPSLTLSLRDLPFGSIQAALHRAARPGVYIYHLNIRVAGQAGMIGAGTFSSFLRDAASLSPVELRLTLPRNLQVSCMEATLPSFHRATSMDLRARALHLAVFAKPCAASGWYVPFRSLERLCLSGCHIDLATFIPFCPRLRVLRLNTTGLIDMSNITVHSASLEELVVEHGNRWTGRTHISISVDSPVLKQLTASFHACGNIGVSILAPMLDKVWWRCSYAKPIYGLGLWGLSEMGFNTQETDSGRDACVQLPSVHVLSLHISAVQDSVSFPNAELSFEAEIDKHMVTNFSGLDLHLSTKGHVFGAFVLHLLGMHQIRTALRNLKIVLLRSEVKDACPVNCLCDEPKNWRTETITLADLENMEIEGVGGEDHEFDFLKVIFRCAPMLKTVTVRLSDGVTPSVDWCTKVNNMFMAYPSIECNADLVSRAKAVC</sequence>
<feature type="domain" description="F-box" evidence="1">
    <location>
        <begin position="15"/>
        <end position="55"/>
    </location>
</feature>
<organism evidence="2">
    <name type="scientific">Triticum aestivum</name>
    <name type="common">Wheat</name>
    <dbReference type="NCBI Taxonomy" id="4565"/>
    <lineage>
        <taxon>Eukaryota</taxon>
        <taxon>Viridiplantae</taxon>
        <taxon>Streptophyta</taxon>
        <taxon>Embryophyta</taxon>
        <taxon>Tracheophyta</taxon>
        <taxon>Spermatophyta</taxon>
        <taxon>Magnoliopsida</taxon>
        <taxon>Liliopsida</taxon>
        <taxon>Poales</taxon>
        <taxon>Poaceae</taxon>
        <taxon>BOP clade</taxon>
        <taxon>Pooideae</taxon>
        <taxon>Triticodae</taxon>
        <taxon>Triticeae</taxon>
        <taxon>Triticinae</taxon>
        <taxon>Triticum</taxon>
    </lineage>
</organism>
<dbReference type="Gramene" id="TraesCS2A02G465500.1">
    <property type="protein sequence ID" value="TraesCS2A02G465500.1"/>
    <property type="gene ID" value="TraesCS2A02G465500"/>
</dbReference>
<dbReference type="OrthoDB" id="649076at2759"/>
<keyword evidence="3" id="KW-1185">Reference proteome</keyword>
<evidence type="ECO:0000259" key="1">
    <source>
        <dbReference type="Pfam" id="PF00646"/>
    </source>
</evidence>
<dbReference type="InterPro" id="IPR055312">
    <property type="entry name" value="FBL15-like"/>
</dbReference>
<dbReference type="Pfam" id="PF00646">
    <property type="entry name" value="F-box"/>
    <property type="match status" value="1"/>
</dbReference>
<dbReference type="Proteomes" id="UP000019116">
    <property type="component" value="Chromosome 2A"/>
</dbReference>
<dbReference type="PANTHER" id="PTHR34709:SF77">
    <property type="entry name" value="F-BOX DOMAIN-CONTAINING PROTEIN"/>
    <property type="match status" value="1"/>
</dbReference>
<dbReference type="InterPro" id="IPR036047">
    <property type="entry name" value="F-box-like_dom_sf"/>
</dbReference>
<dbReference type="SUPFAM" id="SSF81383">
    <property type="entry name" value="F-box domain"/>
    <property type="match status" value="1"/>
</dbReference>
<proteinExistence type="predicted"/>
<reference evidence="2" key="2">
    <citation type="submission" date="2018-10" db="UniProtKB">
        <authorList>
            <consortium name="EnsemblPlants"/>
        </authorList>
    </citation>
    <scope>IDENTIFICATION</scope>
</reference>
<name>A0A3B6B5H6_WHEAT</name>
<evidence type="ECO:0000313" key="2">
    <source>
        <dbReference type="EnsemblPlants" id="TraesCS2A02G465500.1"/>
    </source>
</evidence>
<accession>A0A3B6B5H6</accession>
<dbReference type="AlphaFoldDB" id="A0A3B6B5H6"/>
<dbReference type="InterPro" id="IPR001810">
    <property type="entry name" value="F-box_dom"/>
</dbReference>